<proteinExistence type="predicted"/>
<organism evidence="1 2">
    <name type="scientific">Hymenobacter lapidiphilus</name>
    <dbReference type="NCBI Taxonomy" id="2608003"/>
    <lineage>
        <taxon>Bacteria</taxon>
        <taxon>Pseudomonadati</taxon>
        <taxon>Bacteroidota</taxon>
        <taxon>Cytophagia</taxon>
        <taxon>Cytophagales</taxon>
        <taxon>Hymenobacteraceae</taxon>
        <taxon>Hymenobacter</taxon>
    </lineage>
</organism>
<keyword evidence="2" id="KW-1185">Reference proteome</keyword>
<dbReference type="EMBL" id="JABKAU010000027">
    <property type="protein sequence ID" value="NVO32303.1"/>
    <property type="molecule type" value="Genomic_DNA"/>
</dbReference>
<sequence>MEDLYLDELEAVWEIETGFLGCLRGGVFDRALYGAFVTTLMRVQVEEGALLPARFVTLLWFVLPFMEQQAEQITATFPRDEYQLAQARIQQQLERILGFP</sequence>
<comment type="caution">
    <text evidence="1">The sequence shown here is derived from an EMBL/GenBank/DDBJ whole genome shotgun (WGS) entry which is preliminary data.</text>
</comment>
<gene>
    <name evidence="1" type="ORF">HW554_13880</name>
</gene>
<name>A0A7Y7PQQ4_9BACT</name>
<dbReference type="Proteomes" id="UP000565521">
    <property type="component" value="Unassembled WGS sequence"/>
</dbReference>
<protein>
    <submittedName>
        <fullName evidence="1">Uncharacterized protein</fullName>
    </submittedName>
</protein>
<accession>A0A7Y7PQQ4</accession>
<dbReference type="RefSeq" id="WP_176909184.1">
    <property type="nucleotide sequence ID" value="NZ_JABKAU010000027.1"/>
</dbReference>
<evidence type="ECO:0000313" key="1">
    <source>
        <dbReference type="EMBL" id="NVO32303.1"/>
    </source>
</evidence>
<reference evidence="1 2" key="1">
    <citation type="submission" date="2020-05" db="EMBL/GenBank/DDBJ databases">
        <title>Hymenobacter terrestris sp. nov. and Hymenobacter lapidiphilus sp. nov., isolated from regoliths in Antarctica.</title>
        <authorList>
            <person name="Sedlacek I."/>
            <person name="Pantucek R."/>
            <person name="Zeman M."/>
            <person name="Holochova P."/>
            <person name="Kralova S."/>
            <person name="Stankova E."/>
            <person name="Sedo O."/>
            <person name="Micenkova L."/>
            <person name="Svec P."/>
            <person name="Gupta V."/>
            <person name="Sood U."/>
            <person name="Korpole U.S."/>
            <person name="Lal R."/>
        </authorList>
    </citation>
    <scope>NUCLEOTIDE SEQUENCE [LARGE SCALE GENOMIC DNA]</scope>
    <source>
        <strain evidence="1 2">P5342</strain>
    </source>
</reference>
<evidence type="ECO:0000313" key="2">
    <source>
        <dbReference type="Proteomes" id="UP000565521"/>
    </source>
</evidence>
<dbReference type="AlphaFoldDB" id="A0A7Y7PQQ4"/>